<dbReference type="VEuPathDB" id="VectorBase:AMEC012996"/>
<protein>
    <recommendedName>
        <fullName evidence="4">Transmembrane protein</fullName>
    </recommendedName>
</protein>
<evidence type="ECO:0000313" key="3">
    <source>
        <dbReference type="Proteomes" id="UP000075902"/>
    </source>
</evidence>
<reference evidence="3" key="1">
    <citation type="submission" date="2014-01" db="EMBL/GenBank/DDBJ databases">
        <title>The Genome Sequence of Anopheles melas CM1001059_A (V2).</title>
        <authorList>
            <consortium name="The Broad Institute Genomics Platform"/>
            <person name="Neafsey D.E."/>
            <person name="Besansky N."/>
            <person name="Howell P."/>
            <person name="Walton C."/>
            <person name="Young S.K."/>
            <person name="Zeng Q."/>
            <person name="Gargeya S."/>
            <person name="Fitzgerald M."/>
            <person name="Haas B."/>
            <person name="Abouelleil A."/>
            <person name="Allen A.W."/>
            <person name="Alvarado L."/>
            <person name="Arachchi H.M."/>
            <person name="Berlin A.M."/>
            <person name="Chapman S.B."/>
            <person name="Gainer-Dewar J."/>
            <person name="Goldberg J."/>
            <person name="Griggs A."/>
            <person name="Gujja S."/>
            <person name="Hansen M."/>
            <person name="Howarth C."/>
            <person name="Imamovic A."/>
            <person name="Ireland A."/>
            <person name="Larimer J."/>
            <person name="McCowan C."/>
            <person name="Murphy C."/>
            <person name="Pearson M."/>
            <person name="Poon T.W."/>
            <person name="Priest M."/>
            <person name="Roberts A."/>
            <person name="Saif S."/>
            <person name="Shea T."/>
            <person name="Sisk P."/>
            <person name="Sykes S."/>
            <person name="Wortman J."/>
            <person name="Nusbaum C."/>
            <person name="Birren B."/>
        </authorList>
    </citation>
    <scope>NUCLEOTIDE SEQUENCE [LARGE SCALE GENOMIC DNA]</scope>
    <source>
        <strain evidence="3">CM1001059</strain>
    </source>
</reference>
<dbReference type="Proteomes" id="UP000075902">
    <property type="component" value="Unassembled WGS sequence"/>
</dbReference>
<name>A0A182U306_9DIPT</name>
<keyword evidence="3" id="KW-1185">Reference proteome</keyword>
<dbReference type="AlphaFoldDB" id="A0A182U306"/>
<keyword evidence="1" id="KW-0812">Transmembrane</keyword>
<evidence type="ECO:0008006" key="4">
    <source>
        <dbReference type="Google" id="ProtNLM"/>
    </source>
</evidence>
<organism evidence="2 3">
    <name type="scientific">Anopheles melas</name>
    <dbReference type="NCBI Taxonomy" id="34690"/>
    <lineage>
        <taxon>Eukaryota</taxon>
        <taxon>Metazoa</taxon>
        <taxon>Ecdysozoa</taxon>
        <taxon>Arthropoda</taxon>
        <taxon>Hexapoda</taxon>
        <taxon>Insecta</taxon>
        <taxon>Pterygota</taxon>
        <taxon>Neoptera</taxon>
        <taxon>Endopterygota</taxon>
        <taxon>Diptera</taxon>
        <taxon>Nematocera</taxon>
        <taxon>Culicoidea</taxon>
        <taxon>Culicidae</taxon>
        <taxon>Anophelinae</taxon>
        <taxon>Anopheles</taxon>
    </lineage>
</organism>
<dbReference type="EnsemblMetazoa" id="AMEC012996-RA">
    <property type="protein sequence ID" value="AMEC012996-PA"/>
    <property type="gene ID" value="AMEC012996"/>
</dbReference>
<evidence type="ECO:0000256" key="1">
    <source>
        <dbReference type="SAM" id="Phobius"/>
    </source>
</evidence>
<keyword evidence="1" id="KW-1133">Transmembrane helix</keyword>
<sequence>MNPHRKLLHLGISGRSRTRYGERRIKVPSRGRKSFIYNGTSPWVLSTPLPSVPRSMIKVEGNFLRFFVFIFVYIFMCLCVCVCVALCFGGYSQLSRGIMTTTMGGMYRKMNGTHRTIERKYVLKSVVCV</sequence>
<accession>A0A182U306</accession>
<keyword evidence="1" id="KW-0472">Membrane</keyword>
<proteinExistence type="predicted"/>
<evidence type="ECO:0000313" key="2">
    <source>
        <dbReference type="EnsemblMetazoa" id="AMEC012996-PA"/>
    </source>
</evidence>
<reference evidence="2" key="2">
    <citation type="submission" date="2020-05" db="UniProtKB">
        <authorList>
            <consortium name="EnsemblMetazoa"/>
        </authorList>
    </citation>
    <scope>IDENTIFICATION</scope>
    <source>
        <strain evidence="2">CM1001059</strain>
    </source>
</reference>
<feature type="transmembrane region" description="Helical" evidence="1">
    <location>
        <begin position="63"/>
        <end position="91"/>
    </location>
</feature>